<keyword evidence="2" id="KW-1185">Reference proteome</keyword>
<reference evidence="1" key="1">
    <citation type="submission" date="2021-06" db="EMBL/GenBank/DDBJ databases">
        <title>Genome Sequence of Mortierella hyaline Strain SCG-10, a Cold-Adapted, Nitrate-Reducing Fungus Isolated from Soil in Minnesota, USA.</title>
        <authorList>
            <person name="Aldossari N."/>
        </authorList>
    </citation>
    <scope>NUCLEOTIDE SEQUENCE</scope>
    <source>
        <strain evidence="1">SCG-10</strain>
    </source>
</reference>
<evidence type="ECO:0008006" key="3">
    <source>
        <dbReference type="Google" id="ProtNLM"/>
    </source>
</evidence>
<dbReference type="EMBL" id="JAHRHY010000020">
    <property type="protein sequence ID" value="KAG9062263.1"/>
    <property type="molecule type" value="Genomic_DNA"/>
</dbReference>
<name>A0A9P7XLF1_9FUNG</name>
<organism evidence="1 2">
    <name type="scientific">Linnemannia hyalina</name>
    <dbReference type="NCBI Taxonomy" id="64524"/>
    <lineage>
        <taxon>Eukaryota</taxon>
        <taxon>Fungi</taxon>
        <taxon>Fungi incertae sedis</taxon>
        <taxon>Mucoromycota</taxon>
        <taxon>Mortierellomycotina</taxon>
        <taxon>Mortierellomycetes</taxon>
        <taxon>Mortierellales</taxon>
        <taxon>Mortierellaceae</taxon>
        <taxon>Linnemannia</taxon>
    </lineage>
</organism>
<protein>
    <recommendedName>
        <fullName evidence="3">SWIM-type domain-containing protein</fullName>
    </recommendedName>
</protein>
<evidence type="ECO:0000313" key="1">
    <source>
        <dbReference type="EMBL" id="KAG9062263.1"/>
    </source>
</evidence>
<dbReference type="AlphaFoldDB" id="A0A9P7XLF1"/>
<comment type="caution">
    <text evidence="1">The sequence shown here is derived from an EMBL/GenBank/DDBJ whole genome shotgun (WGS) entry which is preliminary data.</text>
</comment>
<evidence type="ECO:0000313" key="2">
    <source>
        <dbReference type="Proteomes" id="UP000707451"/>
    </source>
</evidence>
<dbReference type="OrthoDB" id="5330842at2759"/>
<sequence>MTDKRCTLFNLEKPLEIPTEEFHAEWWPLVDSFWTRIQHNYLITPDVIKCIRRYSKNTKQWALWARQHSPLLLQVTTTNPLESYLSELKRASSKTHALFGTPGTVYYAVPADFRTKRISIIDLSETILEQVHKFPFPVQELIIGKARAMSARIEKGKTPPELIAPECNCHFFSRYLLPCRHILHAHLFGTDPPEKLVTIEDWMNFQHMFDEAGMEVYQSRKLVEVPVYIETEEERRQTMYWLKANALLENVRNGFWKAMERGDDNDIQGFIDDLAHFAVSHSE</sequence>
<dbReference type="Proteomes" id="UP000707451">
    <property type="component" value="Unassembled WGS sequence"/>
</dbReference>
<accession>A0A9P7XLF1</accession>
<proteinExistence type="predicted"/>
<gene>
    <name evidence="1" type="ORF">KI688_006595</name>
</gene>